<keyword evidence="7 14" id="KW-0418">Kinase</keyword>
<dbReference type="Pfam" id="PF00512">
    <property type="entry name" value="HisKA"/>
    <property type="match status" value="1"/>
</dbReference>
<keyword evidence="10 11" id="KW-0472">Membrane</keyword>
<dbReference type="PROSITE" id="PS50109">
    <property type="entry name" value="HIS_KIN"/>
    <property type="match status" value="1"/>
</dbReference>
<evidence type="ECO:0000259" key="13">
    <source>
        <dbReference type="PROSITE" id="PS50885"/>
    </source>
</evidence>
<keyword evidence="5" id="KW-0808">Transferase</keyword>
<feature type="domain" description="Histidine kinase" evidence="12">
    <location>
        <begin position="248"/>
        <end position="462"/>
    </location>
</feature>
<dbReference type="EC" id="2.7.13.3" evidence="3"/>
<evidence type="ECO:0000256" key="3">
    <source>
        <dbReference type="ARBA" id="ARBA00012438"/>
    </source>
</evidence>
<dbReference type="CDD" id="cd00082">
    <property type="entry name" value="HisKA"/>
    <property type="match status" value="1"/>
</dbReference>
<evidence type="ECO:0000256" key="5">
    <source>
        <dbReference type="ARBA" id="ARBA00022679"/>
    </source>
</evidence>
<dbReference type="InterPro" id="IPR003660">
    <property type="entry name" value="HAMP_dom"/>
</dbReference>
<dbReference type="InterPro" id="IPR050428">
    <property type="entry name" value="TCS_sensor_his_kinase"/>
</dbReference>
<evidence type="ECO:0000256" key="1">
    <source>
        <dbReference type="ARBA" id="ARBA00000085"/>
    </source>
</evidence>
<dbReference type="SUPFAM" id="SSF55874">
    <property type="entry name" value="ATPase domain of HSP90 chaperone/DNA topoisomerase II/histidine kinase"/>
    <property type="match status" value="1"/>
</dbReference>
<protein>
    <recommendedName>
        <fullName evidence="3">histidine kinase</fullName>
        <ecNumber evidence="3">2.7.13.3</ecNumber>
    </recommendedName>
</protein>
<evidence type="ECO:0000256" key="10">
    <source>
        <dbReference type="ARBA" id="ARBA00023136"/>
    </source>
</evidence>
<dbReference type="SMART" id="SM00388">
    <property type="entry name" value="HisKA"/>
    <property type="match status" value="1"/>
</dbReference>
<dbReference type="PANTHER" id="PTHR45436:SF15">
    <property type="entry name" value="SENSOR HISTIDINE KINASE CUSS"/>
    <property type="match status" value="1"/>
</dbReference>
<evidence type="ECO:0000256" key="7">
    <source>
        <dbReference type="ARBA" id="ARBA00022777"/>
    </source>
</evidence>
<keyword evidence="4" id="KW-0597">Phosphoprotein</keyword>
<dbReference type="EMBL" id="JADUMB010000010">
    <property type="protein sequence ID" value="MBH1922831.1"/>
    <property type="molecule type" value="Genomic_DNA"/>
</dbReference>
<keyword evidence="15" id="KW-1185">Reference proteome</keyword>
<evidence type="ECO:0000313" key="15">
    <source>
        <dbReference type="Proteomes" id="UP000635335"/>
    </source>
</evidence>
<dbReference type="PROSITE" id="PS50885">
    <property type="entry name" value="HAMP"/>
    <property type="match status" value="1"/>
</dbReference>
<dbReference type="PANTHER" id="PTHR45436">
    <property type="entry name" value="SENSOR HISTIDINE KINASE YKOH"/>
    <property type="match status" value="1"/>
</dbReference>
<evidence type="ECO:0000259" key="12">
    <source>
        <dbReference type="PROSITE" id="PS50109"/>
    </source>
</evidence>
<dbReference type="PRINTS" id="PR00344">
    <property type="entry name" value="BCTRLSENSOR"/>
</dbReference>
<dbReference type="CDD" id="cd00075">
    <property type="entry name" value="HATPase"/>
    <property type="match status" value="1"/>
</dbReference>
<proteinExistence type="predicted"/>
<accession>A0ABS0M665</accession>
<dbReference type="Pfam" id="PF02518">
    <property type="entry name" value="HATPase_c"/>
    <property type="match status" value="1"/>
</dbReference>
<evidence type="ECO:0000256" key="6">
    <source>
        <dbReference type="ARBA" id="ARBA00022692"/>
    </source>
</evidence>
<organism evidence="14 15">
    <name type="scientific">Serratia surfactantfaciens</name>
    <dbReference type="NCBI Taxonomy" id="2741499"/>
    <lineage>
        <taxon>Bacteria</taxon>
        <taxon>Pseudomonadati</taxon>
        <taxon>Pseudomonadota</taxon>
        <taxon>Gammaproteobacteria</taxon>
        <taxon>Enterobacterales</taxon>
        <taxon>Yersiniaceae</taxon>
        <taxon>Serratia</taxon>
    </lineage>
</organism>
<dbReference type="InterPro" id="IPR003661">
    <property type="entry name" value="HisK_dim/P_dom"/>
</dbReference>
<dbReference type="Gene3D" id="1.10.287.130">
    <property type="match status" value="1"/>
</dbReference>
<dbReference type="InterPro" id="IPR036097">
    <property type="entry name" value="HisK_dim/P_sf"/>
</dbReference>
<dbReference type="InterPro" id="IPR036890">
    <property type="entry name" value="HATPase_C_sf"/>
</dbReference>
<evidence type="ECO:0000256" key="11">
    <source>
        <dbReference type="SAM" id="Phobius"/>
    </source>
</evidence>
<evidence type="ECO:0000256" key="8">
    <source>
        <dbReference type="ARBA" id="ARBA00022989"/>
    </source>
</evidence>
<evidence type="ECO:0000256" key="9">
    <source>
        <dbReference type="ARBA" id="ARBA00023012"/>
    </source>
</evidence>
<reference evidence="14 15" key="1">
    <citation type="submission" date="2020-11" db="EMBL/GenBank/DDBJ databases">
        <title>Enhanced detection system for hospital associated transmission using whole genome sequencing surveillance.</title>
        <authorList>
            <person name="Harrison L.H."/>
            <person name="Van Tyne D."/>
            <person name="Marsh J.W."/>
            <person name="Griffith M.P."/>
            <person name="Snyder D.J."/>
            <person name="Cooper V.S."/>
            <person name="Mustapha M."/>
        </authorList>
    </citation>
    <scope>NUCLEOTIDE SEQUENCE [LARGE SCALE GENOMIC DNA]</scope>
    <source>
        <strain evidence="14 15">SER00227</strain>
    </source>
</reference>
<gene>
    <name evidence="14" type="ORF">I5U16_22020</name>
</gene>
<evidence type="ECO:0000313" key="14">
    <source>
        <dbReference type="EMBL" id="MBH1922831.1"/>
    </source>
</evidence>
<feature type="transmembrane region" description="Helical" evidence="11">
    <location>
        <begin position="12"/>
        <end position="34"/>
    </location>
</feature>
<keyword evidence="8 11" id="KW-1133">Transmembrane helix</keyword>
<dbReference type="Proteomes" id="UP000635335">
    <property type="component" value="Unassembled WGS sequence"/>
</dbReference>
<evidence type="ECO:0000256" key="2">
    <source>
        <dbReference type="ARBA" id="ARBA00004141"/>
    </source>
</evidence>
<evidence type="ECO:0000256" key="4">
    <source>
        <dbReference type="ARBA" id="ARBA00022553"/>
    </source>
</evidence>
<dbReference type="SUPFAM" id="SSF47384">
    <property type="entry name" value="Homodimeric domain of signal transducing histidine kinase"/>
    <property type="match status" value="1"/>
</dbReference>
<keyword evidence="9" id="KW-0902">Two-component regulatory system</keyword>
<feature type="domain" description="HAMP" evidence="13">
    <location>
        <begin position="188"/>
        <end position="240"/>
    </location>
</feature>
<sequence>MISFKSFFMRTIVFQVMAILLLWGVLIGWVKYFYYPDAEKYLDNQQRLVALGIANILDKTDIADPRYIDIIKDIEEMYIESIKNGAVEELDYRPLFLVYDRDNRLIYASPRQEQPLNLPPTVLTGTISYANVEWHIAGSWSDKQQFRVIVGESFDNRTTIFGNPAESTALPLLGILAAIIITLLFTAYFSLRPLRQIARTISDRQPGNLSPINVSEQYQEIRPVVVEVNKLMARIDAANQREKRFMADAAHELRTPIAAVLAQLHLLTQVSERQERQEIIGDMQQGLDRAASLSRQLINLAKLEAEDFPLKIEAVDIYAEIGKCIAQHVPYALEKDVELSLDGSEDVVVSTDRHALIAIFTNLLDNALKYAPPGSRIEANIRSLAPLGCYITLRDNGLGVSEEHLPRLFERFYRVPGTQQTGSGLGLAIARNLADKIGAQLRITEGLDDRGIGFIIDLPESYRPQIES</sequence>
<comment type="caution">
    <text evidence="14">The sequence shown here is derived from an EMBL/GenBank/DDBJ whole genome shotgun (WGS) entry which is preliminary data.</text>
</comment>
<dbReference type="InterPro" id="IPR005467">
    <property type="entry name" value="His_kinase_dom"/>
</dbReference>
<name>A0ABS0M665_9GAMM</name>
<keyword evidence="6 11" id="KW-0812">Transmembrane</keyword>
<feature type="transmembrane region" description="Helical" evidence="11">
    <location>
        <begin position="169"/>
        <end position="191"/>
    </location>
</feature>
<dbReference type="SMART" id="SM00387">
    <property type="entry name" value="HATPase_c"/>
    <property type="match status" value="1"/>
</dbReference>
<dbReference type="RefSeq" id="WP_019455639.1">
    <property type="nucleotide sequence ID" value="NZ_CP016948.1"/>
</dbReference>
<dbReference type="InterPro" id="IPR003594">
    <property type="entry name" value="HATPase_dom"/>
</dbReference>
<dbReference type="Gene3D" id="3.30.565.10">
    <property type="entry name" value="Histidine kinase-like ATPase, C-terminal domain"/>
    <property type="match status" value="1"/>
</dbReference>
<comment type="catalytic activity">
    <reaction evidence="1">
        <text>ATP + protein L-histidine = ADP + protein N-phospho-L-histidine.</text>
        <dbReference type="EC" id="2.7.13.3"/>
    </reaction>
</comment>
<dbReference type="GO" id="GO:0016301">
    <property type="term" value="F:kinase activity"/>
    <property type="evidence" value="ECO:0007669"/>
    <property type="project" value="UniProtKB-KW"/>
</dbReference>
<comment type="subcellular location">
    <subcellularLocation>
        <location evidence="2">Membrane</location>
        <topology evidence="2">Multi-pass membrane protein</topology>
    </subcellularLocation>
</comment>
<dbReference type="InterPro" id="IPR004358">
    <property type="entry name" value="Sig_transdc_His_kin-like_C"/>
</dbReference>